<evidence type="ECO:0000256" key="1">
    <source>
        <dbReference type="SAM" id="MobiDB-lite"/>
    </source>
</evidence>
<feature type="domain" description="BHLH" evidence="2">
    <location>
        <begin position="49"/>
        <end position="101"/>
    </location>
</feature>
<dbReference type="InterPro" id="IPR011598">
    <property type="entry name" value="bHLH_dom"/>
</dbReference>
<dbReference type="Gene3D" id="4.10.280.10">
    <property type="entry name" value="Helix-loop-helix DNA-binding domain"/>
    <property type="match status" value="1"/>
</dbReference>
<evidence type="ECO:0000259" key="2">
    <source>
        <dbReference type="PROSITE" id="PS50888"/>
    </source>
</evidence>
<sequence>AAYLSRISIEAVMNRTSKEEHEKSKPLKVEPREEHQPTASFHEANSLEVPRGSANRKERKRTLTMNSAFAELRDHIPNVPPDTKLSKIKTLRLAISYIKFLMEVLEESNDGKPARSHHQFVADLTFQNEGREKRKRELSMPAASNHDPTQRKRGRTGWPQYVWAMELRN</sequence>
<keyword evidence="4" id="KW-1185">Reference proteome</keyword>
<evidence type="ECO:0000313" key="4">
    <source>
        <dbReference type="Proteomes" id="UP001159427"/>
    </source>
</evidence>
<dbReference type="PANTHER" id="PTHR23349:SF68">
    <property type="entry name" value="FI14601P"/>
    <property type="match status" value="1"/>
</dbReference>
<dbReference type="SMART" id="SM00353">
    <property type="entry name" value="HLH"/>
    <property type="match status" value="1"/>
</dbReference>
<protein>
    <recommendedName>
        <fullName evidence="2">BHLH domain-containing protein</fullName>
    </recommendedName>
</protein>
<dbReference type="PANTHER" id="PTHR23349">
    <property type="entry name" value="BASIC HELIX-LOOP-HELIX TRANSCRIPTION FACTOR, TWIST"/>
    <property type="match status" value="1"/>
</dbReference>
<reference evidence="3 4" key="1">
    <citation type="submission" date="2022-05" db="EMBL/GenBank/DDBJ databases">
        <authorList>
            <consortium name="Genoscope - CEA"/>
            <person name="William W."/>
        </authorList>
    </citation>
    <scope>NUCLEOTIDE SEQUENCE [LARGE SCALE GENOMIC DNA]</scope>
</reference>
<organism evidence="3 4">
    <name type="scientific">Porites evermanni</name>
    <dbReference type="NCBI Taxonomy" id="104178"/>
    <lineage>
        <taxon>Eukaryota</taxon>
        <taxon>Metazoa</taxon>
        <taxon>Cnidaria</taxon>
        <taxon>Anthozoa</taxon>
        <taxon>Hexacorallia</taxon>
        <taxon>Scleractinia</taxon>
        <taxon>Fungiina</taxon>
        <taxon>Poritidae</taxon>
        <taxon>Porites</taxon>
    </lineage>
</organism>
<dbReference type="Proteomes" id="UP001159427">
    <property type="component" value="Unassembled WGS sequence"/>
</dbReference>
<feature type="region of interest" description="Disordered" evidence="1">
    <location>
        <begin position="15"/>
        <end position="44"/>
    </location>
</feature>
<accession>A0ABN8SIA3</accession>
<dbReference type="CDD" id="cd11466">
    <property type="entry name" value="bHLH_TS_HAND"/>
    <property type="match status" value="1"/>
</dbReference>
<feature type="compositionally biased region" description="Basic and acidic residues" evidence="1">
    <location>
        <begin position="16"/>
        <end position="36"/>
    </location>
</feature>
<feature type="non-terminal residue" evidence="3">
    <location>
        <position position="1"/>
    </location>
</feature>
<evidence type="ECO:0000313" key="3">
    <source>
        <dbReference type="EMBL" id="CAH3191390.1"/>
    </source>
</evidence>
<name>A0ABN8SIA3_9CNID</name>
<dbReference type="PROSITE" id="PS50888">
    <property type="entry name" value="BHLH"/>
    <property type="match status" value="1"/>
</dbReference>
<feature type="region of interest" description="Disordered" evidence="1">
    <location>
        <begin position="123"/>
        <end position="155"/>
    </location>
</feature>
<dbReference type="EMBL" id="CALNXI010002913">
    <property type="protein sequence ID" value="CAH3191390.1"/>
    <property type="molecule type" value="Genomic_DNA"/>
</dbReference>
<dbReference type="SUPFAM" id="SSF47459">
    <property type="entry name" value="HLH, helix-loop-helix DNA-binding domain"/>
    <property type="match status" value="1"/>
</dbReference>
<comment type="caution">
    <text evidence="3">The sequence shown here is derived from an EMBL/GenBank/DDBJ whole genome shotgun (WGS) entry which is preliminary data.</text>
</comment>
<proteinExistence type="predicted"/>
<dbReference type="Pfam" id="PF00010">
    <property type="entry name" value="HLH"/>
    <property type="match status" value="1"/>
</dbReference>
<dbReference type="InterPro" id="IPR036638">
    <property type="entry name" value="HLH_DNA-bd_sf"/>
</dbReference>
<dbReference type="InterPro" id="IPR050283">
    <property type="entry name" value="E-box_TF_Regulators"/>
</dbReference>
<feature type="compositionally biased region" description="Basic and acidic residues" evidence="1">
    <location>
        <begin position="129"/>
        <end position="138"/>
    </location>
</feature>
<gene>
    <name evidence="3" type="ORF">PEVE_00021810</name>
</gene>